<evidence type="ECO:0000256" key="1">
    <source>
        <dbReference type="ARBA" id="ARBA00023015"/>
    </source>
</evidence>
<keyword evidence="2 4" id="KW-0238">DNA-binding</keyword>
<dbReference type="InterPro" id="IPR001647">
    <property type="entry name" value="HTH_TetR"/>
</dbReference>
<protein>
    <submittedName>
        <fullName evidence="6">TetR family transcriptional regulator</fullName>
    </submittedName>
</protein>
<dbReference type="RefSeq" id="WP_071060391.1">
    <property type="nucleotide sequence ID" value="NZ_MAXA01000058.1"/>
</dbReference>
<keyword evidence="7" id="KW-1185">Reference proteome</keyword>
<dbReference type="InterPro" id="IPR025996">
    <property type="entry name" value="MT1864/Rv1816-like_C"/>
</dbReference>
<dbReference type="Pfam" id="PF00440">
    <property type="entry name" value="TetR_N"/>
    <property type="match status" value="1"/>
</dbReference>
<dbReference type="AlphaFoldDB" id="A0A1S1R1Y8"/>
<reference evidence="7" key="1">
    <citation type="submission" date="2016-07" db="EMBL/GenBank/DDBJ databases">
        <title>Frankia sp. NRRL B-16219 Genome sequencing.</title>
        <authorList>
            <person name="Ghodhbane-Gtari F."/>
            <person name="Swanson E."/>
            <person name="Gueddou A."/>
            <person name="Louati M."/>
            <person name="Nouioui I."/>
            <person name="Hezbri K."/>
            <person name="Abebe-Akele F."/>
            <person name="Simpson S."/>
            <person name="Morris K."/>
            <person name="Thomas K."/>
            <person name="Gtari M."/>
            <person name="Tisa L.S."/>
        </authorList>
    </citation>
    <scope>NUCLEOTIDE SEQUENCE [LARGE SCALE GENOMIC DNA]</scope>
    <source>
        <strain evidence="7">NRRL B-16219</strain>
    </source>
</reference>
<dbReference type="InterPro" id="IPR009057">
    <property type="entry name" value="Homeodomain-like_sf"/>
</dbReference>
<evidence type="ECO:0000256" key="2">
    <source>
        <dbReference type="ARBA" id="ARBA00023125"/>
    </source>
</evidence>
<dbReference type="InterPro" id="IPR050109">
    <property type="entry name" value="HTH-type_TetR-like_transc_reg"/>
</dbReference>
<dbReference type="Pfam" id="PF13305">
    <property type="entry name" value="TetR_C_33"/>
    <property type="match status" value="1"/>
</dbReference>
<organism evidence="6 7">
    <name type="scientific">Parafrankia soli</name>
    <dbReference type="NCBI Taxonomy" id="2599596"/>
    <lineage>
        <taxon>Bacteria</taxon>
        <taxon>Bacillati</taxon>
        <taxon>Actinomycetota</taxon>
        <taxon>Actinomycetes</taxon>
        <taxon>Frankiales</taxon>
        <taxon>Frankiaceae</taxon>
        <taxon>Parafrankia</taxon>
    </lineage>
</organism>
<keyword evidence="1" id="KW-0805">Transcription regulation</keyword>
<dbReference type="Proteomes" id="UP000179769">
    <property type="component" value="Unassembled WGS sequence"/>
</dbReference>
<gene>
    <name evidence="6" type="ORF">BBK14_11970</name>
</gene>
<feature type="domain" description="HTH tetR-type" evidence="5">
    <location>
        <begin position="17"/>
        <end position="77"/>
    </location>
</feature>
<evidence type="ECO:0000259" key="5">
    <source>
        <dbReference type="PROSITE" id="PS50977"/>
    </source>
</evidence>
<dbReference type="GO" id="GO:0003700">
    <property type="term" value="F:DNA-binding transcription factor activity"/>
    <property type="evidence" value="ECO:0007669"/>
    <property type="project" value="TreeGrafter"/>
</dbReference>
<feature type="DNA-binding region" description="H-T-H motif" evidence="4">
    <location>
        <begin position="40"/>
        <end position="59"/>
    </location>
</feature>
<dbReference type="OrthoDB" id="4709966at2"/>
<dbReference type="GO" id="GO:0000976">
    <property type="term" value="F:transcription cis-regulatory region binding"/>
    <property type="evidence" value="ECO:0007669"/>
    <property type="project" value="TreeGrafter"/>
</dbReference>
<dbReference type="SUPFAM" id="SSF46689">
    <property type="entry name" value="Homeodomain-like"/>
    <property type="match status" value="1"/>
</dbReference>
<dbReference type="EMBL" id="MAXA01000058">
    <property type="protein sequence ID" value="OHV40953.1"/>
    <property type="molecule type" value="Genomic_DNA"/>
</dbReference>
<dbReference type="SUPFAM" id="SSF48498">
    <property type="entry name" value="Tetracyclin repressor-like, C-terminal domain"/>
    <property type="match status" value="1"/>
</dbReference>
<proteinExistence type="predicted"/>
<dbReference type="Gene3D" id="1.10.357.10">
    <property type="entry name" value="Tetracycline Repressor, domain 2"/>
    <property type="match status" value="1"/>
</dbReference>
<dbReference type="PROSITE" id="PS50977">
    <property type="entry name" value="HTH_TETR_2"/>
    <property type="match status" value="1"/>
</dbReference>
<evidence type="ECO:0000313" key="6">
    <source>
        <dbReference type="EMBL" id="OHV40953.1"/>
    </source>
</evidence>
<keyword evidence="3" id="KW-0804">Transcription</keyword>
<dbReference type="InterPro" id="IPR036271">
    <property type="entry name" value="Tet_transcr_reg_TetR-rel_C_sf"/>
</dbReference>
<accession>A0A1S1R1Y8</accession>
<evidence type="ECO:0000313" key="7">
    <source>
        <dbReference type="Proteomes" id="UP000179769"/>
    </source>
</evidence>
<comment type="caution">
    <text evidence="6">The sequence shown here is derived from an EMBL/GenBank/DDBJ whole genome shotgun (WGS) entry which is preliminary data.</text>
</comment>
<evidence type="ECO:0000256" key="4">
    <source>
        <dbReference type="PROSITE-ProRule" id="PRU00335"/>
    </source>
</evidence>
<dbReference type="PANTHER" id="PTHR30055">
    <property type="entry name" value="HTH-TYPE TRANSCRIPTIONAL REGULATOR RUTR"/>
    <property type="match status" value="1"/>
</dbReference>
<sequence length="206" mass="21618">MSVADGAVRRSRAVAGEALRREAIEAAAELLVSAGPQALTMRRVATAIGASTTVLYTVFGGKDGVADALYREGFERLRARLEAVVAADPLVRLHELAHAYRRSALTDRSFYAVMFERAVPGYEPGPESLEVARASLAVLVDAVRDAMAAGLLGGDDPEPVARLLHAAAHGAVSLEISGHLEGEGALRCFRELTAAAFAASARPAAR</sequence>
<evidence type="ECO:0000256" key="3">
    <source>
        <dbReference type="ARBA" id="ARBA00023163"/>
    </source>
</evidence>
<dbReference type="PANTHER" id="PTHR30055:SF234">
    <property type="entry name" value="HTH-TYPE TRANSCRIPTIONAL REGULATOR BETI"/>
    <property type="match status" value="1"/>
</dbReference>
<name>A0A1S1R1Y8_9ACTN</name>